<reference evidence="9 10" key="1">
    <citation type="journal article" date="2024" name="Nat. Commun.">
        <title>Phylogenomics reveals the evolutionary origins of lichenization in chlorophyte algae.</title>
        <authorList>
            <person name="Puginier C."/>
            <person name="Libourel C."/>
            <person name="Otte J."/>
            <person name="Skaloud P."/>
            <person name="Haon M."/>
            <person name="Grisel S."/>
            <person name="Petersen M."/>
            <person name="Berrin J.G."/>
            <person name="Delaux P.M."/>
            <person name="Dal Grande F."/>
            <person name="Keller J."/>
        </authorList>
    </citation>
    <scope>NUCLEOTIDE SEQUENCE [LARGE SCALE GENOMIC DNA]</scope>
    <source>
        <strain evidence="9 10">SAG 245.80</strain>
    </source>
</reference>
<sequence>MSSQKRISLPVGNQHVEDLLLWRDPKKSGAVFVGITLLYILLQWTGLSLLTIVANSLLILVSCSFLWNNVASFAGRPGVWVPETFRSGVSESQVKSYAEMATIYLNKALGFMNRVITGKEVVLSGQVALALFVVGKVGAWFTSLGLLYIVVLLACTIPKAYELRKDEIDRAFNKAHHHGKENYNKYVEPYLNKIPRASTSTSTTPGKHSALDSTAESTPLAPNSTKKAL</sequence>
<dbReference type="PROSITE" id="PS50845">
    <property type="entry name" value="RETICULON"/>
    <property type="match status" value="1"/>
</dbReference>
<accession>A0AAW1R1K5</accession>
<organism evidence="9 10">
    <name type="scientific">Elliptochloris bilobata</name>
    <dbReference type="NCBI Taxonomy" id="381761"/>
    <lineage>
        <taxon>Eukaryota</taxon>
        <taxon>Viridiplantae</taxon>
        <taxon>Chlorophyta</taxon>
        <taxon>core chlorophytes</taxon>
        <taxon>Trebouxiophyceae</taxon>
        <taxon>Trebouxiophyceae incertae sedis</taxon>
        <taxon>Elliptochloris clade</taxon>
        <taxon>Elliptochloris</taxon>
    </lineage>
</organism>
<evidence type="ECO:0000259" key="8">
    <source>
        <dbReference type="PROSITE" id="PS50845"/>
    </source>
</evidence>
<evidence type="ECO:0000256" key="7">
    <source>
        <dbReference type="SAM" id="MobiDB-lite"/>
    </source>
</evidence>
<dbReference type="PANTHER" id="PTHR10994:SF193">
    <property type="entry name" value="RETICULON-LIKE PROTEIN"/>
    <property type="match status" value="1"/>
</dbReference>
<dbReference type="AlphaFoldDB" id="A0AAW1R1K5"/>
<feature type="region of interest" description="Disordered" evidence="7">
    <location>
        <begin position="196"/>
        <end position="229"/>
    </location>
</feature>
<dbReference type="InterPro" id="IPR003388">
    <property type="entry name" value="Reticulon"/>
</dbReference>
<dbReference type="Proteomes" id="UP001445335">
    <property type="component" value="Unassembled WGS sequence"/>
</dbReference>
<keyword evidence="2 6" id="KW-0812">Transmembrane</keyword>
<evidence type="ECO:0000256" key="6">
    <source>
        <dbReference type="RuleBase" id="RU363132"/>
    </source>
</evidence>
<feature type="compositionally biased region" description="Polar residues" evidence="7">
    <location>
        <begin position="197"/>
        <end position="229"/>
    </location>
</feature>
<evidence type="ECO:0000256" key="3">
    <source>
        <dbReference type="ARBA" id="ARBA00022824"/>
    </source>
</evidence>
<keyword evidence="5 6" id="KW-0472">Membrane</keyword>
<protein>
    <recommendedName>
        <fullName evidence="6">Reticulon-like protein</fullName>
    </recommendedName>
</protein>
<dbReference type="EMBL" id="JALJOU010000057">
    <property type="protein sequence ID" value="KAK9827607.1"/>
    <property type="molecule type" value="Genomic_DNA"/>
</dbReference>
<name>A0AAW1R1K5_9CHLO</name>
<keyword evidence="3 6" id="KW-0256">Endoplasmic reticulum</keyword>
<feature type="transmembrane region" description="Helical" evidence="6">
    <location>
        <begin position="127"/>
        <end position="155"/>
    </location>
</feature>
<comment type="subcellular location">
    <subcellularLocation>
        <location evidence="1 6">Endoplasmic reticulum membrane</location>
        <topology evidence="1 6">Multi-pass membrane protein</topology>
    </subcellularLocation>
</comment>
<keyword evidence="4 6" id="KW-1133">Transmembrane helix</keyword>
<evidence type="ECO:0000256" key="5">
    <source>
        <dbReference type="ARBA" id="ARBA00023136"/>
    </source>
</evidence>
<proteinExistence type="predicted"/>
<evidence type="ECO:0000256" key="4">
    <source>
        <dbReference type="ARBA" id="ARBA00022989"/>
    </source>
</evidence>
<gene>
    <name evidence="9" type="ORF">WJX81_005741</name>
</gene>
<dbReference type="Pfam" id="PF02453">
    <property type="entry name" value="Reticulon"/>
    <property type="match status" value="1"/>
</dbReference>
<dbReference type="InterPro" id="IPR045064">
    <property type="entry name" value="Reticulon-like"/>
</dbReference>
<comment type="caution">
    <text evidence="9">The sequence shown here is derived from an EMBL/GenBank/DDBJ whole genome shotgun (WGS) entry which is preliminary data.</text>
</comment>
<keyword evidence="10" id="KW-1185">Reference proteome</keyword>
<evidence type="ECO:0000313" key="10">
    <source>
        <dbReference type="Proteomes" id="UP001445335"/>
    </source>
</evidence>
<feature type="transmembrane region" description="Helical" evidence="6">
    <location>
        <begin position="29"/>
        <end position="50"/>
    </location>
</feature>
<feature type="domain" description="Reticulon" evidence="8">
    <location>
        <begin position="16"/>
        <end position="216"/>
    </location>
</feature>
<dbReference type="GO" id="GO:0009617">
    <property type="term" value="P:response to bacterium"/>
    <property type="evidence" value="ECO:0007669"/>
    <property type="project" value="InterPro"/>
</dbReference>
<dbReference type="GO" id="GO:0005789">
    <property type="term" value="C:endoplasmic reticulum membrane"/>
    <property type="evidence" value="ECO:0007669"/>
    <property type="project" value="UniProtKB-SubCell"/>
</dbReference>
<evidence type="ECO:0000313" key="9">
    <source>
        <dbReference type="EMBL" id="KAK9827607.1"/>
    </source>
</evidence>
<evidence type="ECO:0000256" key="1">
    <source>
        <dbReference type="ARBA" id="ARBA00004477"/>
    </source>
</evidence>
<evidence type="ECO:0000256" key="2">
    <source>
        <dbReference type="ARBA" id="ARBA00022692"/>
    </source>
</evidence>
<dbReference type="PANTHER" id="PTHR10994">
    <property type="entry name" value="RETICULON"/>
    <property type="match status" value="1"/>
</dbReference>